<dbReference type="Pfam" id="PF24883">
    <property type="entry name" value="NPHP3_N"/>
    <property type="match status" value="1"/>
</dbReference>
<dbReference type="EMBL" id="JANIEX010000614">
    <property type="protein sequence ID" value="KAJ3564957.1"/>
    <property type="molecule type" value="Genomic_DNA"/>
</dbReference>
<evidence type="ECO:0000259" key="2">
    <source>
        <dbReference type="PROSITE" id="PS50837"/>
    </source>
</evidence>
<dbReference type="InterPro" id="IPR027417">
    <property type="entry name" value="P-loop_NTPase"/>
</dbReference>
<dbReference type="Gene3D" id="3.40.50.300">
    <property type="entry name" value="P-loop containing nucleotide triphosphate hydrolases"/>
    <property type="match status" value="1"/>
</dbReference>
<evidence type="ECO:0000313" key="3">
    <source>
        <dbReference type="EMBL" id="KAJ3564957.1"/>
    </source>
</evidence>
<name>A0AAD5VN75_9AGAR</name>
<dbReference type="PROSITE" id="PS50837">
    <property type="entry name" value="NACHT"/>
    <property type="match status" value="1"/>
</dbReference>
<keyword evidence="1" id="KW-0677">Repeat</keyword>
<evidence type="ECO:0000256" key="1">
    <source>
        <dbReference type="ARBA" id="ARBA00022737"/>
    </source>
</evidence>
<protein>
    <recommendedName>
        <fullName evidence="2">NACHT domain-containing protein</fullName>
    </recommendedName>
</protein>
<dbReference type="SUPFAM" id="SSF52540">
    <property type="entry name" value="P-loop containing nucleoside triphosphate hydrolases"/>
    <property type="match status" value="1"/>
</dbReference>
<dbReference type="Proteomes" id="UP001213000">
    <property type="component" value="Unassembled WGS sequence"/>
</dbReference>
<proteinExistence type="predicted"/>
<dbReference type="PANTHER" id="PTHR10039">
    <property type="entry name" value="AMELOGENIN"/>
    <property type="match status" value="1"/>
</dbReference>
<dbReference type="PANTHER" id="PTHR10039:SF14">
    <property type="entry name" value="NACHT DOMAIN-CONTAINING PROTEIN"/>
    <property type="match status" value="1"/>
</dbReference>
<dbReference type="InterPro" id="IPR056884">
    <property type="entry name" value="NPHP3-like_N"/>
</dbReference>
<accession>A0AAD5VN75</accession>
<evidence type="ECO:0000313" key="4">
    <source>
        <dbReference type="Proteomes" id="UP001213000"/>
    </source>
</evidence>
<reference evidence="3" key="1">
    <citation type="submission" date="2022-07" db="EMBL/GenBank/DDBJ databases">
        <title>Genome Sequence of Leucocoprinus birnbaumii.</title>
        <authorList>
            <person name="Buettner E."/>
        </authorList>
    </citation>
    <scope>NUCLEOTIDE SEQUENCE</scope>
    <source>
        <strain evidence="3">VT141</strain>
    </source>
</reference>
<feature type="domain" description="NACHT" evidence="2">
    <location>
        <begin position="186"/>
        <end position="339"/>
    </location>
</feature>
<dbReference type="AlphaFoldDB" id="A0AAD5VN75"/>
<keyword evidence="4" id="KW-1185">Reference proteome</keyword>
<comment type="caution">
    <text evidence="3">The sequence shown here is derived from an EMBL/GenBank/DDBJ whole genome shotgun (WGS) entry which is preliminary data.</text>
</comment>
<organism evidence="3 4">
    <name type="scientific">Leucocoprinus birnbaumii</name>
    <dbReference type="NCBI Taxonomy" id="56174"/>
    <lineage>
        <taxon>Eukaryota</taxon>
        <taxon>Fungi</taxon>
        <taxon>Dikarya</taxon>
        <taxon>Basidiomycota</taxon>
        <taxon>Agaricomycotina</taxon>
        <taxon>Agaricomycetes</taxon>
        <taxon>Agaricomycetidae</taxon>
        <taxon>Agaricales</taxon>
        <taxon>Agaricineae</taxon>
        <taxon>Agaricaceae</taxon>
        <taxon>Leucocoprinus</taxon>
    </lineage>
</organism>
<gene>
    <name evidence="3" type="ORF">NP233_g7952</name>
</gene>
<sequence length="1221" mass="139920">MSCTDPNWWFPASSGSGRSGFDADGGDSENQYTTNTTPLIINSNYSLFKPTVPSSFYQGIRTLPLSPINGLQVHPNLDGATNPSQGITEETINARPPLTTHSNVAMQGTFTLSDFIMNNPIMITDNTNKSSTDTEMMKLLEQKAMVDATFDSSARQYTAPHCHSETRVPLRKKATAWIEDMNREESLFWLYGPAGVGKSAVAQFLMEYCSKHGFVVAGIFLSRANKRNDASRIIPSLAHQLALSSLPYRQFVIHLLKNNPSILHKRLSIQFNQLIDEPANIFKATNFQGRPKPILLLLDGLDECNDEAAQRELIQLILPFSMKCKARRIPLVWVLTSRPEWQIVSTFNGFNSEVWREELPMDTPEARRDVAIVLRDRFTRIREKYSDTFSTDDEWPTDTQIRLINSAASGNMLLASIVVDFVDNDDPHGSLDLCLKFFEGKLTSNERNPFDPLAAFYRGMLLSIPPSLLRKTLLMLYFQTFALKNDAQPSILDIASFFLIDRATFYNCMRRLRSVVSIPSSTDTKSLESDRGLQFSHASFSDYLKVSLQVGTFGLHETDVHDDIRVRCIQWYMTLTDIELGRSSTDDLSAIIPWGTEHPRNSLRCLVQRLLFSLWEDLFNAGNFERLQDEMHDFLFNLFPCICHGLYLHNLESLADKLLEHQIQNPTPIGNHIVRTQPFWPRDYQLLSTYASIVSSWGASLAPYNPSFRYFVRSKSLWFELYSIDKQLDDTEAASTFETIQWSPVIGYFLLGIGSKTALVAVYPWSMDESLYWQQSVNKIKARYAFQLGDDGCYLLHRLITTTTQVQHYGNHPEDRVWRNSLACTIVSFIFHSLIAIRLRRLSRAVFLEMPREIFKSTRQILAFFICSKILPETDLDACDTYGIVHSKDLASFLDMDLDMMRKALHWLRPFVYWWSPSFKPQSIFMAMRIPASASIFRGRPARCVDHWRELGHDPYFCLDEEDCIRIFEVWARWASRHLMEGLDFFPNSTFVFEPDFLLRGWSAIWLIHTSSGFARVLNVLSEFPFCRLNKYESLFGEEVLMYRSVAFTELVCRLSDPHNMSINIMRAQPICEVDELLLKKFEKELELRGYEYEFAEFPITRQTIESVSLGLVSLCPEDPSGPKKYNEAPASSEHTLHVFFLSLGENTCLITMVPYWFVGTWVNVESGRAVIGQAPEGYVPRDEANLKEIQKKLAKLNNDCQYLGPPKGPWSWNMSVNETQ</sequence>
<dbReference type="InterPro" id="IPR007111">
    <property type="entry name" value="NACHT_NTPase"/>
</dbReference>